<name>A0A0L0NT14_CANAR</name>
<sequence>MGKIRAVQEMGGLIYLICHRKGGESLWKVVLRQMRKELLTLFNCLTRLIIKNIHDGVHRQ</sequence>
<organism evidence="1 2">
    <name type="scientific">Candidozyma auris</name>
    <name type="common">Yeast</name>
    <name type="synonym">Candida auris</name>
    <dbReference type="NCBI Taxonomy" id="498019"/>
    <lineage>
        <taxon>Eukaryota</taxon>
        <taxon>Fungi</taxon>
        <taxon>Dikarya</taxon>
        <taxon>Ascomycota</taxon>
        <taxon>Saccharomycotina</taxon>
        <taxon>Pichiomycetes</taxon>
        <taxon>Metschnikowiaceae</taxon>
        <taxon>Candidozyma</taxon>
    </lineage>
</organism>
<dbReference type="VEuPathDB" id="FungiDB:QG37_06302"/>
<gene>
    <name evidence="1" type="ORF">QG37_06302</name>
</gene>
<dbReference type="EMBL" id="LGST01000042">
    <property type="protein sequence ID" value="KND97312.1"/>
    <property type="molecule type" value="Genomic_DNA"/>
</dbReference>
<proteinExistence type="predicted"/>
<dbReference type="Proteomes" id="UP000037122">
    <property type="component" value="Unassembled WGS sequence"/>
</dbReference>
<accession>A0A0L0NT14</accession>
<protein>
    <submittedName>
        <fullName evidence="1">Uncharacterized protein</fullName>
    </submittedName>
</protein>
<reference evidence="2" key="1">
    <citation type="journal article" date="2015" name="BMC Genomics">
        <title>Draft genome of a commonly misdiagnosed multidrug resistant pathogen Candida auris.</title>
        <authorList>
            <person name="Chatterjee S."/>
            <person name="Alampalli S.V."/>
            <person name="Nageshan R.K."/>
            <person name="Chettiar S.T."/>
            <person name="Joshi S."/>
            <person name="Tatu U.S."/>
        </authorList>
    </citation>
    <scope>NUCLEOTIDE SEQUENCE [LARGE SCALE GENOMIC DNA]</scope>
    <source>
        <strain evidence="2">6684</strain>
    </source>
</reference>
<comment type="caution">
    <text evidence="1">The sequence shown here is derived from an EMBL/GenBank/DDBJ whole genome shotgun (WGS) entry which is preliminary data.</text>
</comment>
<evidence type="ECO:0000313" key="1">
    <source>
        <dbReference type="EMBL" id="KND97312.1"/>
    </source>
</evidence>
<evidence type="ECO:0000313" key="2">
    <source>
        <dbReference type="Proteomes" id="UP000037122"/>
    </source>
</evidence>
<dbReference type="AlphaFoldDB" id="A0A0L0NT14"/>